<dbReference type="SUPFAM" id="SSF52540">
    <property type="entry name" value="P-loop containing nucleoside triphosphate hydrolases"/>
    <property type="match status" value="1"/>
</dbReference>
<comment type="caution">
    <text evidence="4">The sequence shown here is derived from an EMBL/GenBank/DDBJ whole genome shotgun (WGS) entry which is preliminary data.</text>
</comment>
<evidence type="ECO:0000313" key="5">
    <source>
        <dbReference type="Proteomes" id="UP000400924"/>
    </source>
</evidence>
<protein>
    <recommendedName>
        <fullName evidence="3">HTH luxR-type domain-containing protein</fullName>
    </recommendedName>
</protein>
<dbReference type="RefSeq" id="WP_152776652.1">
    <property type="nucleotide sequence ID" value="NZ_VJZC01000556.1"/>
</dbReference>
<keyword evidence="5" id="KW-1185">Reference proteome</keyword>
<dbReference type="AlphaFoldDB" id="A0A5N8XWB8"/>
<dbReference type="PANTHER" id="PTHR43214">
    <property type="entry name" value="TWO-COMPONENT RESPONSE REGULATOR"/>
    <property type="match status" value="1"/>
</dbReference>
<evidence type="ECO:0000259" key="3">
    <source>
        <dbReference type="PROSITE" id="PS50043"/>
    </source>
</evidence>
<evidence type="ECO:0000256" key="2">
    <source>
        <dbReference type="SAM" id="MobiDB-lite"/>
    </source>
</evidence>
<dbReference type="CDD" id="cd06170">
    <property type="entry name" value="LuxR_C_like"/>
    <property type="match status" value="1"/>
</dbReference>
<dbReference type="InterPro" id="IPR000792">
    <property type="entry name" value="Tscrpt_reg_LuxR_C"/>
</dbReference>
<proteinExistence type="predicted"/>
<dbReference type="PRINTS" id="PR00038">
    <property type="entry name" value="HTHLUXR"/>
</dbReference>
<feature type="domain" description="HTH luxR-type" evidence="3">
    <location>
        <begin position="779"/>
        <end position="844"/>
    </location>
</feature>
<dbReference type="InterPro" id="IPR016032">
    <property type="entry name" value="Sig_transdc_resp-reg_C-effctor"/>
</dbReference>
<dbReference type="EMBL" id="VJZC01000556">
    <property type="protein sequence ID" value="MPY63368.1"/>
    <property type="molecule type" value="Genomic_DNA"/>
</dbReference>
<dbReference type="Pfam" id="PF00196">
    <property type="entry name" value="GerE"/>
    <property type="match status" value="1"/>
</dbReference>
<sequence>MSEAGLHGRESEKRRLSAFLTGARHGRSGSALVIDGFTGVGKSRLLRETAHRARQQGFSVHWSAGELRERAAASGSGRRRAGEDRSLLVLDDVETVPAGELHHLVGSSRADAAPWSSPTLLLARGANAPGLGLEQLYEAHSAPVDRLELAPLPSEAVRSLVRDLIGVDPREGLLDVANCAGGNPRLVVQLVRGLLEEGRVGPEGELVRLTPGQLPLRVRTAVDARLRLLSKESVQLLRVGTILGRTFQLPQAAAMLGTSAAALLSALDEPLAAGILAFTDEGLSFQQPLVWRGIYETIPESVRTTLHLEARRITAEPAPPDHDMAALGRVRTPRPARPPRGAVGADTRGALRTLLEAGHVTSAVQLVGSVLNGSVPAREKPVLRRMVTDIAMSADRFAVPIKAGEDADLADVELLAHAHRKAALDRSGEPRGAEPELYRAAAVALSNLAWAEGVVGEAVRRGREAVEQSVTPRAPRPPSYPRLALAYKLIALDEADEATGLCRQAHTELSEEEPAVLAPAVDLVEAAALIRGGDLEGARQRADGALSTAEGAGLDAQMTWAAATLCLVAIRSGDLTAAARHLARCRELEAGRGATSFFAARRQWLDVLLYDARNELREAAGLLATSHAHLPSLRPLLLEEPGAAAWFVRFSRRTGDRGLGEACLRAAERLAADNPGTAAITVAADHARSLYECDADGLARAAAGHQDAWARTCATQDLEALLRERRVDRRGIAPTSPTPRRATWTVRDHIGRMTAVEAPVPTAEGEPTGKGGPAGGVESDPTENLLGTTERSIAALVAEGLTNRQVAQKVHLSPHTVNYYLRRIYGKLGINSRVELARRVHHGRGGFA</sequence>
<gene>
    <name evidence="4" type="ORF">FNH08_41310</name>
</gene>
<organism evidence="4 5">
    <name type="scientific">Streptomyces spongiae</name>
    <dbReference type="NCBI Taxonomy" id="565072"/>
    <lineage>
        <taxon>Bacteria</taxon>
        <taxon>Bacillati</taxon>
        <taxon>Actinomycetota</taxon>
        <taxon>Actinomycetes</taxon>
        <taxon>Kitasatosporales</taxon>
        <taxon>Streptomycetaceae</taxon>
        <taxon>Streptomyces</taxon>
    </lineage>
</organism>
<dbReference type="SMART" id="SM00421">
    <property type="entry name" value="HTH_LUXR"/>
    <property type="match status" value="1"/>
</dbReference>
<dbReference type="OrthoDB" id="8482304at2"/>
<dbReference type="Proteomes" id="UP000400924">
    <property type="component" value="Unassembled WGS sequence"/>
</dbReference>
<dbReference type="SUPFAM" id="SSF46894">
    <property type="entry name" value="C-terminal effector domain of the bipartite response regulators"/>
    <property type="match status" value="1"/>
</dbReference>
<dbReference type="InterPro" id="IPR036388">
    <property type="entry name" value="WH-like_DNA-bd_sf"/>
</dbReference>
<reference evidence="4 5" key="1">
    <citation type="submission" date="2019-07" db="EMBL/GenBank/DDBJ databases">
        <title>New species of Amycolatopsis and Streptomyces.</title>
        <authorList>
            <person name="Duangmal K."/>
            <person name="Teo W.F.A."/>
            <person name="Lipun K."/>
        </authorList>
    </citation>
    <scope>NUCLEOTIDE SEQUENCE [LARGE SCALE GENOMIC DNA]</scope>
    <source>
        <strain evidence="4 5">NBRC 106415</strain>
    </source>
</reference>
<dbReference type="GO" id="GO:0006355">
    <property type="term" value="P:regulation of DNA-templated transcription"/>
    <property type="evidence" value="ECO:0007669"/>
    <property type="project" value="InterPro"/>
</dbReference>
<dbReference type="PROSITE" id="PS50043">
    <property type="entry name" value="HTH_LUXR_2"/>
    <property type="match status" value="1"/>
</dbReference>
<evidence type="ECO:0000256" key="1">
    <source>
        <dbReference type="ARBA" id="ARBA00023125"/>
    </source>
</evidence>
<dbReference type="InterPro" id="IPR039420">
    <property type="entry name" value="WalR-like"/>
</dbReference>
<name>A0A5N8XWB8_9ACTN</name>
<dbReference type="PROSITE" id="PS00622">
    <property type="entry name" value="HTH_LUXR_1"/>
    <property type="match status" value="1"/>
</dbReference>
<evidence type="ECO:0000313" key="4">
    <source>
        <dbReference type="EMBL" id="MPY63368.1"/>
    </source>
</evidence>
<keyword evidence="1" id="KW-0238">DNA-binding</keyword>
<dbReference type="Gene3D" id="1.10.10.10">
    <property type="entry name" value="Winged helix-like DNA-binding domain superfamily/Winged helix DNA-binding domain"/>
    <property type="match status" value="1"/>
</dbReference>
<dbReference type="InterPro" id="IPR027417">
    <property type="entry name" value="P-loop_NTPase"/>
</dbReference>
<dbReference type="GO" id="GO:0003677">
    <property type="term" value="F:DNA binding"/>
    <property type="evidence" value="ECO:0007669"/>
    <property type="project" value="UniProtKB-KW"/>
</dbReference>
<feature type="region of interest" description="Disordered" evidence="2">
    <location>
        <begin position="759"/>
        <end position="782"/>
    </location>
</feature>
<accession>A0A5N8XWB8</accession>